<evidence type="ECO:0000313" key="3">
    <source>
        <dbReference type="Proteomes" id="UP001596977"/>
    </source>
</evidence>
<evidence type="ECO:0000259" key="1">
    <source>
        <dbReference type="SMART" id="SM00974"/>
    </source>
</evidence>
<dbReference type="EMBL" id="JBHTJG010000008">
    <property type="protein sequence ID" value="MFD0947695.1"/>
    <property type="molecule type" value="Genomic_DNA"/>
</dbReference>
<dbReference type="SMART" id="SM00974">
    <property type="entry name" value="T5orf172"/>
    <property type="match status" value="1"/>
</dbReference>
<organism evidence="2 3">
    <name type="scientific">Sphingomonas canadensis</name>
    <dbReference type="NCBI Taxonomy" id="1219257"/>
    <lineage>
        <taxon>Bacteria</taxon>
        <taxon>Pseudomonadati</taxon>
        <taxon>Pseudomonadota</taxon>
        <taxon>Alphaproteobacteria</taxon>
        <taxon>Sphingomonadales</taxon>
        <taxon>Sphingomonadaceae</taxon>
        <taxon>Sphingomonas</taxon>
    </lineage>
</organism>
<gene>
    <name evidence="2" type="ORF">ACFQ1E_15205</name>
</gene>
<dbReference type="InterPro" id="IPR018306">
    <property type="entry name" value="Phage_T5_Orf172_DNA-bd"/>
</dbReference>
<reference evidence="3" key="1">
    <citation type="journal article" date="2019" name="Int. J. Syst. Evol. Microbiol.">
        <title>The Global Catalogue of Microorganisms (GCM) 10K type strain sequencing project: providing services to taxonomists for standard genome sequencing and annotation.</title>
        <authorList>
            <consortium name="The Broad Institute Genomics Platform"/>
            <consortium name="The Broad Institute Genome Sequencing Center for Infectious Disease"/>
            <person name="Wu L."/>
            <person name="Ma J."/>
        </authorList>
    </citation>
    <scope>NUCLEOTIDE SEQUENCE [LARGE SCALE GENOMIC DNA]</scope>
    <source>
        <strain evidence="3">CCUG 62982</strain>
    </source>
</reference>
<protein>
    <submittedName>
        <fullName evidence="2">GIY-YIG nuclease family protein</fullName>
    </submittedName>
</protein>
<name>A0ABW3HAG6_9SPHN</name>
<dbReference type="Pfam" id="PF13455">
    <property type="entry name" value="MUG113"/>
    <property type="match status" value="1"/>
</dbReference>
<dbReference type="Proteomes" id="UP001596977">
    <property type="component" value="Unassembled WGS sequence"/>
</dbReference>
<evidence type="ECO:0000313" key="2">
    <source>
        <dbReference type="EMBL" id="MFD0947695.1"/>
    </source>
</evidence>
<dbReference type="RefSeq" id="WP_264945477.1">
    <property type="nucleotide sequence ID" value="NZ_JAPDRA010000008.1"/>
</dbReference>
<proteinExistence type="predicted"/>
<feature type="domain" description="Bacteriophage T5 Orf172 DNA-binding" evidence="1">
    <location>
        <begin position="287"/>
        <end position="381"/>
    </location>
</feature>
<comment type="caution">
    <text evidence="2">The sequence shown here is derived from an EMBL/GenBank/DDBJ whole genome shotgun (WGS) entry which is preliminary data.</text>
</comment>
<accession>A0ABW3HAG6</accession>
<keyword evidence="3" id="KW-1185">Reference proteome</keyword>
<sequence>MTDDLDLDALADALADFAPPEKKVGRGPREERIIAGFEEIQRFVEKHGHAPRHGESRDIFERIYATRLDRLRAQEDCRTLIEPLDHQGLLAGTEAASPASDDDMDTDALLAELEDAIGTSDISDLRHVRTAEEKRAAEEIANREKCEDFDTFKPLFEEVQRELESGIRKSREFELKAEIRPGAWFIVGGQKAYVADMDEIFVNAQGRTDARLRVIFDNGTESNMLMRSLQRALHKDEAGRRISDPEAGPLFVREEQSPFAGQLDDDDSASGTIYVLRSKSDDPVVAANRDVLHKIGVTGGDVQKRIANAKFDPTFLMAEAEIVATYTLYNINRTKLENLIHRIFDPARLDIEIKDRFGNPVIPREWFLVPRFIVDDAVERIKDGTITEYTYDPKTARLVRESGAS</sequence>